<dbReference type="GO" id="GO:0005829">
    <property type="term" value="C:cytosol"/>
    <property type="evidence" value="ECO:0007669"/>
    <property type="project" value="TreeGrafter"/>
</dbReference>
<dbReference type="EMBL" id="GL983209">
    <property type="protein sequence ID" value="EGR34079.1"/>
    <property type="molecule type" value="Genomic_DNA"/>
</dbReference>
<dbReference type="InterPro" id="IPR000719">
    <property type="entry name" value="Prot_kinase_dom"/>
</dbReference>
<dbReference type="OMA" id="CEITIML"/>
<dbReference type="Gene3D" id="1.10.510.10">
    <property type="entry name" value="Transferase(Phosphotransferase) domain 1"/>
    <property type="match status" value="1"/>
</dbReference>
<proteinExistence type="predicted"/>
<dbReference type="OrthoDB" id="284577at2759"/>
<keyword evidence="3 6" id="KW-0418">Kinase</keyword>
<dbReference type="InterPro" id="IPR011009">
    <property type="entry name" value="Kinase-like_dom_sf"/>
</dbReference>
<dbReference type="Pfam" id="PF00069">
    <property type="entry name" value="Pkinase"/>
    <property type="match status" value="1"/>
</dbReference>
<gene>
    <name evidence="6" type="ORF">IMG5_024500</name>
</gene>
<dbReference type="PANTHER" id="PTHR24348">
    <property type="entry name" value="SERINE/THREONINE-PROTEIN KINASE UNC-51-RELATED"/>
    <property type="match status" value="1"/>
</dbReference>
<dbReference type="GO" id="GO:0005524">
    <property type="term" value="F:ATP binding"/>
    <property type="evidence" value="ECO:0007669"/>
    <property type="project" value="UniProtKB-KW"/>
</dbReference>
<organism evidence="6 7">
    <name type="scientific">Ichthyophthirius multifiliis</name>
    <name type="common">White spot disease agent</name>
    <name type="synonym">Ich</name>
    <dbReference type="NCBI Taxonomy" id="5932"/>
    <lineage>
        <taxon>Eukaryota</taxon>
        <taxon>Sar</taxon>
        <taxon>Alveolata</taxon>
        <taxon>Ciliophora</taxon>
        <taxon>Intramacronucleata</taxon>
        <taxon>Oligohymenophorea</taxon>
        <taxon>Hymenostomatida</taxon>
        <taxon>Ophryoglenina</taxon>
        <taxon>Ichthyophthirius</taxon>
    </lineage>
</organism>
<evidence type="ECO:0000259" key="5">
    <source>
        <dbReference type="PROSITE" id="PS50011"/>
    </source>
</evidence>
<evidence type="ECO:0000256" key="4">
    <source>
        <dbReference type="ARBA" id="ARBA00022840"/>
    </source>
</evidence>
<dbReference type="EC" id="2.7.10.1" evidence="6"/>
<dbReference type="Proteomes" id="UP000008983">
    <property type="component" value="Unassembled WGS sequence"/>
</dbReference>
<keyword evidence="7" id="KW-1185">Reference proteome</keyword>
<dbReference type="AlphaFoldDB" id="G0QL23"/>
<dbReference type="STRING" id="857967.G0QL23"/>
<reference evidence="6 7" key="1">
    <citation type="submission" date="2011-07" db="EMBL/GenBank/DDBJ databases">
        <authorList>
            <person name="Coyne R."/>
            <person name="Brami D."/>
            <person name="Johnson J."/>
            <person name="Hostetler J."/>
            <person name="Hannick L."/>
            <person name="Clark T."/>
            <person name="Cassidy-Hanley D."/>
            <person name="Inman J."/>
        </authorList>
    </citation>
    <scope>NUCLEOTIDE SEQUENCE [LARGE SCALE GENOMIC DNA]</scope>
    <source>
        <strain evidence="6 7">G5</strain>
    </source>
</reference>
<dbReference type="GeneID" id="14910277"/>
<evidence type="ECO:0000256" key="1">
    <source>
        <dbReference type="ARBA" id="ARBA00022679"/>
    </source>
</evidence>
<accession>G0QL23</accession>
<protein>
    <submittedName>
        <fullName evidence="6">Protein kinase domain protein</fullName>
        <ecNumber evidence="6">2.7.10.1</ecNumber>
    </submittedName>
</protein>
<feature type="domain" description="Protein kinase" evidence="5">
    <location>
        <begin position="1"/>
        <end position="117"/>
    </location>
</feature>
<dbReference type="GO" id="GO:0000407">
    <property type="term" value="C:phagophore assembly site"/>
    <property type="evidence" value="ECO:0007669"/>
    <property type="project" value="TreeGrafter"/>
</dbReference>
<dbReference type="PROSITE" id="PS00108">
    <property type="entry name" value="PROTEIN_KINASE_ST"/>
    <property type="match status" value="1"/>
</dbReference>
<keyword evidence="2" id="KW-0547">Nucleotide-binding</keyword>
<evidence type="ECO:0000256" key="3">
    <source>
        <dbReference type="ARBA" id="ARBA00022777"/>
    </source>
</evidence>
<dbReference type="GO" id="GO:0016020">
    <property type="term" value="C:membrane"/>
    <property type="evidence" value="ECO:0007669"/>
    <property type="project" value="TreeGrafter"/>
</dbReference>
<dbReference type="GO" id="GO:0004714">
    <property type="term" value="F:transmembrane receptor protein tyrosine kinase activity"/>
    <property type="evidence" value="ECO:0007669"/>
    <property type="project" value="UniProtKB-EC"/>
</dbReference>
<dbReference type="GO" id="GO:0010506">
    <property type="term" value="P:regulation of autophagy"/>
    <property type="evidence" value="ECO:0007669"/>
    <property type="project" value="InterPro"/>
</dbReference>
<dbReference type="PROSITE" id="PS50011">
    <property type="entry name" value="PROTEIN_KINASE_DOM"/>
    <property type="match status" value="1"/>
</dbReference>
<dbReference type="eggNOG" id="KOG0595">
    <property type="taxonomic scope" value="Eukaryota"/>
</dbReference>
<sequence>MKELYTSGIIHRDLKPANILINDGVFKIADFGFAKDVDYKSDKLLVSCVGSPMYMDPLILSRKPYGTKCDMWSLGIILYELLYGEVPWPGCRNEQQLLINIFTKPIVFNTVKKNENQ</sequence>
<evidence type="ECO:0000256" key="2">
    <source>
        <dbReference type="ARBA" id="ARBA00022741"/>
    </source>
</evidence>
<dbReference type="GO" id="GO:0004674">
    <property type="term" value="F:protein serine/threonine kinase activity"/>
    <property type="evidence" value="ECO:0007669"/>
    <property type="project" value="InterPro"/>
</dbReference>
<dbReference type="GO" id="GO:0005776">
    <property type="term" value="C:autophagosome"/>
    <property type="evidence" value="ECO:0007669"/>
    <property type="project" value="TreeGrafter"/>
</dbReference>
<dbReference type="InterPro" id="IPR008271">
    <property type="entry name" value="Ser/Thr_kinase_AS"/>
</dbReference>
<dbReference type="GO" id="GO:0000045">
    <property type="term" value="P:autophagosome assembly"/>
    <property type="evidence" value="ECO:0007669"/>
    <property type="project" value="TreeGrafter"/>
</dbReference>
<dbReference type="PANTHER" id="PTHR24348:SF22">
    <property type="entry name" value="NON-SPECIFIC SERINE_THREONINE PROTEIN KINASE"/>
    <property type="match status" value="1"/>
</dbReference>
<dbReference type="SUPFAM" id="SSF56112">
    <property type="entry name" value="Protein kinase-like (PK-like)"/>
    <property type="match status" value="1"/>
</dbReference>
<dbReference type="SMART" id="SM00220">
    <property type="entry name" value="S_TKc"/>
    <property type="match status" value="1"/>
</dbReference>
<evidence type="ECO:0000313" key="6">
    <source>
        <dbReference type="EMBL" id="EGR34079.1"/>
    </source>
</evidence>
<keyword evidence="4" id="KW-0067">ATP-binding</keyword>
<dbReference type="RefSeq" id="XP_004039383.1">
    <property type="nucleotide sequence ID" value="XM_004039335.1"/>
</dbReference>
<dbReference type="InterPro" id="IPR045269">
    <property type="entry name" value="Atg1-like"/>
</dbReference>
<name>G0QL23_ICHMU</name>
<evidence type="ECO:0000313" key="7">
    <source>
        <dbReference type="Proteomes" id="UP000008983"/>
    </source>
</evidence>
<keyword evidence="1 6" id="KW-0808">Transferase</keyword>
<dbReference type="InParanoid" id="G0QL23"/>